<dbReference type="Proteomes" id="UP000063429">
    <property type="component" value="Chromosome"/>
</dbReference>
<keyword evidence="2" id="KW-1185">Reference proteome</keyword>
<evidence type="ECO:0000313" key="1">
    <source>
        <dbReference type="EMBL" id="AKZ62186.1"/>
    </source>
</evidence>
<proteinExistence type="predicted"/>
<dbReference type="EMBL" id="CP011409">
    <property type="protein sequence ID" value="AKZ62186.1"/>
    <property type="molecule type" value="Genomic_DNA"/>
</dbReference>
<sequence length="69" mass="7377">MTDVTTAVAAPAESTLATATVTDLQAYRRQGAARQMAQQPIATHFQSARDGWSLSAFHPFAGSARTNLR</sequence>
<name>A0ABM5UY21_9BURK</name>
<dbReference type="RefSeq" id="WP_053195690.1">
    <property type="nucleotide sequence ID" value="NZ_CP011409.1"/>
</dbReference>
<gene>
    <name evidence="1" type="ORF">F506_05460</name>
</gene>
<reference evidence="2" key="1">
    <citation type="journal article" date="2015" name="Genome Announc.">
        <title>Complete Genome Sequence of Herbaspirillum hiltneri N3 (DSM 17495), Isolated from Surface-Sterilized Wheat Roots.</title>
        <authorList>
            <person name="Guizelini D."/>
            <person name="Saizaki P.M."/>
            <person name="Coimbra N.A."/>
            <person name="Weiss V.A."/>
            <person name="Faoro H."/>
            <person name="Sfeir M.Z."/>
            <person name="Baura V.A."/>
            <person name="Monteiro R.A."/>
            <person name="Chubatsu L.S."/>
            <person name="Souza E.M."/>
            <person name="Cruz L.M."/>
            <person name="Pedrosa F.O."/>
            <person name="Raittz R.T."/>
            <person name="Marchaukoski J.N."/>
            <person name="Steffens M.B."/>
        </authorList>
    </citation>
    <scope>NUCLEOTIDE SEQUENCE [LARGE SCALE GENOMIC DNA]</scope>
    <source>
        <strain evidence="2">N3</strain>
    </source>
</reference>
<accession>A0ABM5UY21</accession>
<evidence type="ECO:0000313" key="2">
    <source>
        <dbReference type="Proteomes" id="UP000063429"/>
    </source>
</evidence>
<organism evidence="1 2">
    <name type="scientific">Herbaspirillum hiltneri N3</name>
    <dbReference type="NCBI Taxonomy" id="1262470"/>
    <lineage>
        <taxon>Bacteria</taxon>
        <taxon>Pseudomonadati</taxon>
        <taxon>Pseudomonadota</taxon>
        <taxon>Betaproteobacteria</taxon>
        <taxon>Burkholderiales</taxon>
        <taxon>Oxalobacteraceae</taxon>
        <taxon>Herbaspirillum</taxon>
    </lineage>
</organism>
<protein>
    <submittedName>
        <fullName evidence="1">Uncharacterized protein</fullName>
    </submittedName>
</protein>